<dbReference type="Pfam" id="PF00808">
    <property type="entry name" value="CBFD_NFYB_HMF"/>
    <property type="match status" value="1"/>
</dbReference>
<feature type="signal peptide" evidence="3">
    <location>
        <begin position="1"/>
        <end position="20"/>
    </location>
</feature>
<organism evidence="5">
    <name type="scientific">Vannella robusta</name>
    <dbReference type="NCBI Taxonomy" id="1487602"/>
    <lineage>
        <taxon>Eukaryota</taxon>
        <taxon>Amoebozoa</taxon>
        <taxon>Discosea</taxon>
        <taxon>Flabellinia</taxon>
        <taxon>Vannellidae</taxon>
        <taxon>Vannella</taxon>
    </lineage>
</organism>
<dbReference type="InterPro" id="IPR009072">
    <property type="entry name" value="Histone-fold"/>
</dbReference>
<dbReference type="GO" id="GO:0031507">
    <property type="term" value="P:heterochromatin formation"/>
    <property type="evidence" value="ECO:0007669"/>
    <property type="project" value="TreeGrafter"/>
</dbReference>
<dbReference type="Gene3D" id="1.10.20.10">
    <property type="entry name" value="Histone, subunit A"/>
    <property type="match status" value="1"/>
</dbReference>
<dbReference type="SUPFAM" id="SSF47113">
    <property type="entry name" value="Histone-fold"/>
    <property type="match status" value="1"/>
</dbReference>
<dbReference type="GO" id="GO:0046982">
    <property type="term" value="F:protein heterodimerization activity"/>
    <property type="evidence" value="ECO:0007669"/>
    <property type="project" value="InterPro"/>
</dbReference>
<evidence type="ECO:0000259" key="4">
    <source>
        <dbReference type="Pfam" id="PF00808"/>
    </source>
</evidence>
<sequence>MICLLCFPSIFCCSLPLIHMSAVPEFELPKAVVARIIKGALPEGVQVGKEAKDAIQIAAGIFILHLTNAANEACQEGKRSTINDKDMDKALREIGLEDYIPPMLASLEAWKASQAAKKTAKGAANDE</sequence>
<dbReference type="GO" id="GO:0008622">
    <property type="term" value="C:epsilon DNA polymerase complex"/>
    <property type="evidence" value="ECO:0007669"/>
    <property type="project" value="TreeGrafter"/>
</dbReference>
<feature type="chain" id="PRO_5031019442" description="Transcription factor CBF/NF-Y/archaeal histone domain-containing protein" evidence="3">
    <location>
        <begin position="21"/>
        <end position="127"/>
    </location>
</feature>
<gene>
    <name evidence="5" type="ORF">VSP0166_LOCUS9877</name>
</gene>
<name>A0A7S4IA61_9EUKA</name>
<evidence type="ECO:0000313" key="5">
    <source>
        <dbReference type="EMBL" id="CAE2222904.1"/>
    </source>
</evidence>
<evidence type="ECO:0000256" key="2">
    <source>
        <dbReference type="ARBA" id="ARBA00023242"/>
    </source>
</evidence>
<dbReference type="EMBL" id="HBKP01013881">
    <property type="protein sequence ID" value="CAE2222904.1"/>
    <property type="molecule type" value="Transcribed_RNA"/>
</dbReference>
<dbReference type="InterPro" id="IPR003958">
    <property type="entry name" value="CBFA_NFYB_domain"/>
</dbReference>
<feature type="domain" description="Transcription factor CBF/NF-Y/archaeal histone" evidence="4">
    <location>
        <begin position="27"/>
        <end position="91"/>
    </location>
</feature>
<dbReference type="AlphaFoldDB" id="A0A7S4IA61"/>
<dbReference type="PANTHER" id="PTHR46172:SF1">
    <property type="entry name" value="DNA POLYMERASE EPSILON SUBUNIT 3"/>
    <property type="match status" value="1"/>
</dbReference>
<dbReference type="PANTHER" id="PTHR46172">
    <property type="entry name" value="DNA POLYMERASE EPSILON SUBUNIT 3"/>
    <property type="match status" value="1"/>
</dbReference>
<proteinExistence type="predicted"/>
<dbReference type="GO" id="GO:0006272">
    <property type="term" value="P:leading strand elongation"/>
    <property type="evidence" value="ECO:0007669"/>
    <property type="project" value="TreeGrafter"/>
</dbReference>
<protein>
    <recommendedName>
        <fullName evidence="4">Transcription factor CBF/NF-Y/archaeal histone domain-containing protein</fullName>
    </recommendedName>
</protein>
<dbReference type="GO" id="GO:0031490">
    <property type="term" value="F:chromatin DNA binding"/>
    <property type="evidence" value="ECO:0007669"/>
    <property type="project" value="TreeGrafter"/>
</dbReference>
<evidence type="ECO:0000256" key="1">
    <source>
        <dbReference type="ARBA" id="ARBA00004123"/>
    </source>
</evidence>
<dbReference type="InterPro" id="IPR051377">
    <property type="entry name" value="DNA_Pol-Epsilon_Subunit"/>
</dbReference>
<reference evidence="5" key="1">
    <citation type="submission" date="2021-01" db="EMBL/GenBank/DDBJ databases">
        <authorList>
            <person name="Corre E."/>
            <person name="Pelletier E."/>
            <person name="Niang G."/>
            <person name="Scheremetjew M."/>
            <person name="Finn R."/>
            <person name="Kale V."/>
            <person name="Holt S."/>
            <person name="Cochrane G."/>
            <person name="Meng A."/>
            <person name="Brown T."/>
            <person name="Cohen L."/>
        </authorList>
    </citation>
    <scope>NUCLEOTIDE SEQUENCE</scope>
    <source>
        <strain evidence="5">DIVA3 518/3/11/1/6</strain>
    </source>
</reference>
<dbReference type="GO" id="GO:0006974">
    <property type="term" value="P:DNA damage response"/>
    <property type="evidence" value="ECO:0007669"/>
    <property type="project" value="TreeGrafter"/>
</dbReference>
<keyword evidence="3" id="KW-0732">Signal</keyword>
<dbReference type="GO" id="GO:0008623">
    <property type="term" value="C:CHRAC"/>
    <property type="evidence" value="ECO:0007669"/>
    <property type="project" value="TreeGrafter"/>
</dbReference>
<comment type="subcellular location">
    <subcellularLocation>
        <location evidence="1">Nucleus</location>
    </subcellularLocation>
</comment>
<accession>A0A7S4IA61</accession>
<dbReference type="CDD" id="cd22928">
    <property type="entry name" value="HFD_POLE3_DPB4"/>
    <property type="match status" value="1"/>
</dbReference>
<keyword evidence="2" id="KW-0539">Nucleus</keyword>
<evidence type="ECO:0000256" key="3">
    <source>
        <dbReference type="SAM" id="SignalP"/>
    </source>
</evidence>